<dbReference type="KEGG" id="tle:Tlet_1634"/>
<dbReference type="AlphaFoldDB" id="A8F7Q4"/>
<organism evidence="1 2">
    <name type="scientific">Pseudothermotoga lettingae (strain ATCC BAA-301 / DSM 14385 / NBRC 107922 / TMO)</name>
    <name type="common">Thermotoga lettingae</name>
    <dbReference type="NCBI Taxonomy" id="416591"/>
    <lineage>
        <taxon>Bacteria</taxon>
        <taxon>Thermotogati</taxon>
        <taxon>Thermotogota</taxon>
        <taxon>Thermotogae</taxon>
        <taxon>Thermotogales</taxon>
        <taxon>Thermotogaceae</taxon>
        <taxon>Pseudothermotoga</taxon>
    </lineage>
</organism>
<dbReference type="InterPro" id="IPR028979">
    <property type="entry name" value="Ser_kin/Pase_Hpr-like_N_sf"/>
</dbReference>
<accession>A8F7Q4</accession>
<reference evidence="1 2" key="2">
    <citation type="journal article" date="2009" name="Proc. Natl. Acad. Sci. U.S.A.">
        <title>On the chimeric nature, thermophilic origin, and phylogenetic placement of the Thermotogales.</title>
        <authorList>
            <person name="Zhaxybayeva O."/>
            <person name="Swithers K.S."/>
            <person name="Lapierre P."/>
            <person name="Fournier G.P."/>
            <person name="Bickhart D.M."/>
            <person name="DeBoy R.T."/>
            <person name="Nelson K.E."/>
            <person name="Nesbo C.L."/>
            <person name="Doolittle W.F."/>
            <person name="Gogarten J.P."/>
            <person name="Noll K.M."/>
        </authorList>
    </citation>
    <scope>NUCLEOTIDE SEQUENCE [LARGE SCALE GENOMIC DNA]</scope>
    <source>
        <strain evidence="2">ATCC BAA-301 / DSM 14385 / NBRC 107922 / TMO</strain>
    </source>
</reference>
<dbReference type="SUPFAM" id="SSF75138">
    <property type="entry name" value="HprK N-terminal domain-like"/>
    <property type="match status" value="1"/>
</dbReference>
<evidence type="ECO:0008006" key="3">
    <source>
        <dbReference type="Google" id="ProtNLM"/>
    </source>
</evidence>
<evidence type="ECO:0000313" key="2">
    <source>
        <dbReference type="Proteomes" id="UP000002016"/>
    </source>
</evidence>
<reference evidence="1 2" key="1">
    <citation type="submission" date="2007-08" db="EMBL/GenBank/DDBJ databases">
        <title>Complete sequence of Thermotoga lettingae TMO.</title>
        <authorList>
            <consortium name="US DOE Joint Genome Institute"/>
            <person name="Copeland A."/>
            <person name="Lucas S."/>
            <person name="Lapidus A."/>
            <person name="Barry K."/>
            <person name="Glavina del Rio T."/>
            <person name="Dalin E."/>
            <person name="Tice H."/>
            <person name="Pitluck S."/>
            <person name="Foster B."/>
            <person name="Bruce D."/>
            <person name="Schmutz J."/>
            <person name="Larimer F."/>
            <person name="Land M."/>
            <person name="Hauser L."/>
            <person name="Kyrpides N."/>
            <person name="Mikhailova N."/>
            <person name="Nelson K."/>
            <person name="Gogarten J.P."/>
            <person name="Noll K."/>
            <person name="Richardson P."/>
        </authorList>
    </citation>
    <scope>NUCLEOTIDE SEQUENCE [LARGE SCALE GENOMIC DNA]</scope>
    <source>
        <strain evidence="2">ATCC BAA-301 / DSM 14385 / NBRC 107922 / TMO</strain>
    </source>
</reference>
<dbReference type="STRING" id="416591.Tlet_1634"/>
<dbReference type="RefSeq" id="WP_012003664.1">
    <property type="nucleotide sequence ID" value="NC_009828.1"/>
</dbReference>
<dbReference type="Gene3D" id="3.40.1390.20">
    <property type="entry name" value="HprK N-terminal domain-like"/>
    <property type="match status" value="1"/>
</dbReference>
<dbReference type="OrthoDB" id="9800356at2"/>
<gene>
    <name evidence="1" type="ordered locus">Tlet_1634</name>
</gene>
<proteinExistence type="predicted"/>
<dbReference type="EMBL" id="CP000812">
    <property type="protein sequence ID" value="ABV34188.1"/>
    <property type="molecule type" value="Genomic_DNA"/>
</dbReference>
<sequence>MKISEMVSKIGLEVVCGDCKEEVVHGCTGDLLSEVMSHAKPSSVWITVQSHVNIVAVAAISGIRAIVLCNAHKYPEETVSKAQHENICLLRTEKSPFEIAGLLYSIGIKP</sequence>
<dbReference type="HOGENOM" id="CLU_140224_1_0_0"/>
<dbReference type="eggNOG" id="COG4109">
    <property type="taxonomic scope" value="Bacteria"/>
</dbReference>
<name>A8F7Q4_PSELT</name>
<protein>
    <recommendedName>
        <fullName evidence="3">Iron-sulfur binding hydrogenase</fullName>
    </recommendedName>
</protein>
<keyword evidence="2" id="KW-1185">Reference proteome</keyword>
<dbReference type="Proteomes" id="UP000002016">
    <property type="component" value="Chromosome"/>
</dbReference>
<evidence type="ECO:0000313" key="1">
    <source>
        <dbReference type="EMBL" id="ABV34188.1"/>
    </source>
</evidence>